<feature type="compositionally biased region" description="Polar residues" evidence="1">
    <location>
        <begin position="116"/>
        <end position="141"/>
    </location>
</feature>
<keyword evidence="4" id="KW-1185">Reference proteome</keyword>
<reference evidence="3" key="1">
    <citation type="thesis" date="2020" institute="ProQuest LLC" country="789 East Eisenhower Parkway, Ann Arbor, MI, USA">
        <title>Comparative Genomics and Chromosome Evolution.</title>
        <authorList>
            <person name="Mudd A.B."/>
        </authorList>
    </citation>
    <scope>NUCLEOTIDE SEQUENCE</scope>
    <source>
        <strain evidence="3">HN-11 Male</strain>
        <tissue evidence="3">Kidney and liver</tissue>
    </source>
</reference>
<dbReference type="Proteomes" id="UP000770717">
    <property type="component" value="Unassembled WGS sequence"/>
</dbReference>
<organism evidence="3 4">
    <name type="scientific">Eleutherodactylus coqui</name>
    <name type="common">Puerto Rican coqui</name>
    <dbReference type="NCBI Taxonomy" id="57060"/>
    <lineage>
        <taxon>Eukaryota</taxon>
        <taxon>Metazoa</taxon>
        <taxon>Chordata</taxon>
        <taxon>Craniata</taxon>
        <taxon>Vertebrata</taxon>
        <taxon>Euteleostomi</taxon>
        <taxon>Amphibia</taxon>
        <taxon>Batrachia</taxon>
        <taxon>Anura</taxon>
        <taxon>Neobatrachia</taxon>
        <taxon>Hyloidea</taxon>
        <taxon>Eleutherodactylidae</taxon>
        <taxon>Eleutherodactylinae</taxon>
        <taxon>Eleutherodactylus</taxon>
        <taxon>Eleutherodactylus</taxon>
    </lineage>
</organism>
<name>A0A8J6ESI9_ELECQ</name>
<protein>
    <recommendedName>
        <fullName evidence="2">Homologous recombination OB-fold protein OB-fold domain-containing protein</fullName>
    </recommendedName>
</protein>
<dbReference type="AlphaFoldDB" id="A0A8J6ESI9"/>
<accession>A0A8J6ESI9</accession>
<dbReference type="InterPro" id="IPR058570">
    <property type="entry name" value="HROB_OB"/>
</dbReference>
<gene>
    <name evidence="3" type="ORF">GDO78_004545</name>
</gene>
<dbReference type="InterPro" id="IPR028045">
    <property type="entry name" value="HROB"/>
</dbReference>
<evidence type="ECO:0000256" key="1">
    <source>
        <dbReference type="SAM" id="MobiDB-lite"/>
    </source>
</evidence>
<feature type="region of interest" description="Disordered" evidence="1">
    <location>
        <begin position="380"/>
        <end position="477"/>
    </location>
</feature>
<dbReference type="OrthoDB" id="21443at2759"/>
<feature type="compositionally biased region" description="Low complexity" evidence="1">
    <location>
        <begin position="400"/>
        <end position="416"/>
    </location>
</feature>
<evidence type="ECO:0000313" key="3">
    <source>
        <dbReference type="EMBL" id="KAG9474295.1"/>
    </source>
</evidence>
<feature type="domain" description="Homologous recombination OB-fold protein OB-fold" evidence="2">
    <location>
        <begin position="292"/>
        <end position="374"/>
    </location>
</feature>
<evidence type="ECO:0000313" key="4">
    <source>
        <dbReference type="Proteomes" id="UP000770717"/>
    </source>
</evidence>
<proteinExistence type="predicted"/>
<dbReference type="GO" id="GO:0000725">
    <property type="term" value="P:recombinational repair"/>
    <property type="evidence" value="ECO:0007669"/>
    <property type="project" value="InterPro"/>
</dbReference>
<dbReference type="PANTHER" id="PTHR14523">
    <property type="entry name" value="UNCHARACTERIZED PROTEIN C17ORF53 HOMOLOG"/>
    <property type="match status" value="1"/>
</dbReference>
<dbReference type="PANTHER" id="PTHR14523:SF1">
    <property type="entry name" value="HOMOLOGOUS RECOMBINATION OB-FOLD PROTEIN"/>
    <property type="match status" value="1"/>
</dbReference>
<feature type="region of interest" description="Disordered" evidence="1">
    <location>
        <begin position="15"/>
        <end position="60"/>
    </location>
</feature>
<comment type="caution">
    <text evidence="3">The sequence shown here is derived from an EMBL/GenBank/DDBJ whole genome shotgun (WGS) entry which is preliminary data.</text>
</comment>
<evidence type="ECO:0000259" key="2">
    <source>
        <dbReference type="Pfam" id="PF15072"/>
    </source>
</evidence>
<feature type="region of interest" description="Disordered" evidence="1">
    <location>
        <begin position="76"/>
        <end position="165"/>
    </location>
</feature>
<sequence length="490" mass="53300">MDDEELMSLCSELEDQASREQCRAPQPHPNQTLPKNGKDLKSSSFQLRPPRSNPDMRPRHCLSDITAQSQHTHVNANFPSSHLAGGAFHSPEPTAKRPCLRPGVEPQTVTPGRGGTFSSCSNSTYPRSSLSPGANIWQTGPANAPPAAKTPLASPGPHPPSTLQTPVVTNHLIQLMTAANKTPKNLPWETPPPKERRFPGPAGLLPQQGSCRRLDEILVSTPRLPNHGARAKLHSKEGASSQQPAEEQFIRGPWATMKAELLLDENDPTCFLRSYSVVMVLRKAALRQLPKNKVPTMAVALKVLTLANGDASAVFRDPTGDIQGTIHHLLLEERESELKIGSVLLLQQVGVFSPSHRNHYLNVTPSNVVKIYPPLEEGVNTRVSAPDSEVDMSIPRTRSPLHPSSSTPWTSHPPLSGTSHVEVPHPPLSRPSSKSPHPAGPPTSSNTTLPRITQPTTSHLSFSTKQPEGQQTDWDLDDLDSLLCDLPEDM</sequence>
<dbReference type="EMBL" id="WNTK01000013">
    <property type="protein sequence ID" value="KAG9474295.1"/>
    <property type="molecule type" value="Genomic_DNA"/>
</dbReference>
<dbReference type="Pfam" id="PF15072">
    <property type="entry name" value="HROB"/>
    <property type="match status" value="1"/>
</dbReference>
<feature type="compositionally biased region" description="Polar residues" evidence="1">
    <location>
        <begin position="442"/>
        <end position="472"/>
    </location>
</feature>